<dbReference type="HOGENOM" id="CLU_007383_11_2_6"/>
<reference evidence="1 2" key="2">
    <citation type="journal article" date="2009" name="PLoS ONE">
        <title>The photosynthetic apparatus and its regulation in the aerobic gammaproteobacterium Congregibacter litoralis gen. nov., sp. nov.</title>
        <authorList>
            <person name="Spring S."/>
            <person name="Lunsdorf H."/>
            <person name="Fuchs B.M."/>
            <person name="Tindall B.J."/>
        </authorList>
    </citation>
    <scope>NUCLEOTIDE SEQUENCE [LARGE SCALE GENOMIC DNA]</scope>
    <source>
        <strain evidence="1">KT71</strain>
    </source>
</reference>
<dbReference type="Proteomes" id="UP000019205">
    <property type="component" value="Chromosome"/>
</dbReference>
<dbReference type="Gene3D" id="3.40.50.720">
    <property type="entry name" value="NAD(P)-binding Rossmann-like Domain"/>
    <property type="match status" value="1"/>
</dbReference>
<dbReference type="GO" id="GO:0004029">
    <property type="term" value="F:aldehyde dehydrogenase (NAD+) activity"/>
    <property type="evidence" value="ECO:0007669"/>
    <property type="project" value="TreeGrafter"/>
</dbReference>
<dbReference type="EMBL" id="AAOA02000002">
    <property type="protein sequence ID" value="EAQ97644.1"/>
    <property type="molecule type" value="Genomic_DNA"/>
</dbReference>
<dbReference type="STRING" id="314285.KT71_05025"/>
<gene>
    <name evidence="1" type="ORF">KT71_05025</name>
</gene>
<reference evidence="1 2" key="1">
    <citation type="journal article" date="2007" name="Proc. Natl. Acad. Sci. U.S.A.">
        <title>Characterization of a marine gammaproteobacterium capable of aerobic anoxygenic photosynthesis.</title>
        <authorList>
            <person name="Fuchs B.M."/>
            <person name="Spring S."/>
            <person name="Teeling H."/>
            <person name="Quast C."/>
            <person name="Wulf J."/>
            <person name="Schattenhofer M."/>
            <person name="Yan S."/>
            <person name="Ferriera S."/>
            <person name="Johnson J."/>
            <person name="Glockner F.O."/>
            <person name="Amann R."/>
        </authorList>
    </citation>
    <scope>NUCLEOTIDE SEQUENCE [LARGE SCALE GENOMIC DNA]</scope>
    <source>
        <strain evidence="1">KT71</strain>
    </source>
</reference>
<dbReference type="AlphaFoldDB" id="A4A9A2"/>
<dbReference type="SUPFAM" id="SSF51735">
    <property type="entry name" value="NAD(P)-binding Rossmann-fold domains"/>
    <property type="match status" value="1"/>
</dbReference>
<dbReference type="PANTHER" id="PTHR48079">
    <property type="entry name" value="PROTEIN YEEZ"/>
    <property type="match status" value="1"/>
</dbReference>
<evidence type="ECO:0000313" key="1">
    <source>
        <dbReference type="EMBL" id="EAQ97644.1"/>
    </source>
</evidence>
<protein>
    <submittedName>
        <fullName evidence="1">Nucleoside-diphosphate-sugar epimerase</fullName>
    </submittedName>
</protein>
<sequence length="295" mass="31512">MEKKTIAIIGFGDLGERLSGLLPADTWHCLGLRRTANAVPEGVESIAIDLEDAPSLGVLAQRRPDALVIALSPSDRSAKGYEAGFGDAMAGIVAGLGAHVPERAFFVSSTRVYSEADGGWVDEDSATAEDDPHVAAILAAERAFLDGVENSVVLRAGGLYGHGPGPLLKRVTSGRLTPASPPRYGNRIHRDDVAGFMAAVLQGQATVDATVINLVDDAPVPLQDVEAWLCRELGVPYAPPGPANYGEAPGHKRIRNGRLHRSGYSLQFPDYRRGYAAVLHRWMAHSEREDGLDLH</sequence>
<dbReference type="OrthoDB" id="9808276at2"/>
<proteinExistence type="predicted"/>
<dbReference type="RefSeq" id="WP_008293423.1">
    <property type="nucleotide sequence ID" value="NZ_CM002299.1"/>
</dbReference>
<dbReference type="PANTHER" id="PTHR48079:SF6">
    <property type="entry name" value="NAD(P)-BINDING DOMAIN-CONTAINING PROTEIN-RELATED"/>
    <property type="match status" value="1"/>
</dbReference>
<dbReference type="eggNOG" id="COG0451">
    <property type="taxonomic scope" value="Bacteria"/>
</dbReference>
<evidence type="ECO:0000313" key="2">
    <source>
        <dbReference type="Proteomes" id="UP000019205"/>
    </source>
</evidence>
<name>A4A9A2_9GAMM</name>
<accession>A4A9A2</accession>
<comment type="caution">
    <text evidence="1">The sequence shown here is derived from an EMBL/GenBank/DDBJ whole genome shotgun (WGS) entry which is preliminary data.</text>
</comment>
<dbReference type="GO" id="GO:0005737">
    <property type="term" value="C:cytoplasm"/>
    <property type="evidence" value="ECO:0007669"/>
    <property type="project" value="TreeGrafter"/>
</dbReference>
<dbReference type="InterPro" id="IPR051783">
    <property type="entry name" value="NAD(P)-dependent_oxidoreduct"/>
</dbReference>
<keyword evidence="2" id="KW-1185">Reference proteome</keyword>
<dbReference type="InterPro" id="IPR036291">
    <property type="entry name" value="NAD(P)-bd_dom_sf"/>
</dbReference>
<organism evidence="1 2">
    <name type="scientific">Congregibacter litoralis KT71</name>
    <dbReference type="NCBI Taxonomy" id="314285"/>
    <lineage>
        <taxon>Bacteria</taxon>
        <taxon>Pseudomonadati</taxon>
        <taxon>Pseudomonadota</taxon>
        <taxon>Gammaproteobacteria</taxon>
        <taxon>Cellvibrionales</taxon>
        <taxon>Halieaceae</taxon>
        <taxon>Congregibacter</taxon>
    </lineage>
</organism>